<evidence type="ECO:0000256" key="2">
    <source>
        <dbReference type="ARBA" id="ARBA00007639"/>
    </source>
</evidence>
<evidence type="ECO:0000259" key="4">
    <source>
        <dbReference type="Pfam" id="PF13407"/>
    </source>
</evidence>
<evidence type="ECO:0000313" key="5">
    <source>
        <dbReference type="EMBL" id="SFS71528.1"/>
    </source>
</evidence>
<dbReference type="STRING" id="95161.SAMN05660874_02858"/>
<dbReference type="InterPro" id="IPR028082">
    <property type="entry name" value="Peripla_BP_I"/>
</dbReference>
<accession>A0A1I6S441</accession>
<reference evidence="6" key="1">
    <citation type="submission" date="2016-10" db="EMBL/GenBank/DDBJ databases">
        <authorList>
            <person name="Varghese N."/>
            <person name="Submissions S."/>
        </authorList>
    </citation>
    <scope>NUCLEOTIDE SEQUENCE [LARGE SCALE GENOMIC DNA]</scope>
    <source>
        <strain evidence="6">DSM 44771</strain>
    </source>
</reference>
<gene>
    <name evidence="5" type="ORF">SAMN05660874_02858</name>
</gene>
<evidence type="ECO:0000256" key="3">
    <source>
        <dbReference type="SAM" id="SignalP"/>
    </source>
</evidence>
<feature type="signal peptide" evidence="3">
    <location>
        <begin position="1"/>
        <end position="24"/>
    </location>
</feature>
<keyword evidence="5" id="KW-0813">Transport</keyword>
<organism evidence="5 6">
    <name type="scientific">Saccharopolyspora flava</name>
    <dbReference type="NCBI Taxonomy" id="95161"/>
    <lineage>
        <taxon>Bacteria</taxon>
        <taxon>Bacillati</taxon>
        <taxon>Actinomycetota</taxon>
        <taxon>Actinomycetes</taxon>
        <taxon>Pseudonocardiales</taxon>
        <taxon>Pseudonocardiaceae</taxon>
        <taxon>Saccharopolyspora</taxon>
    </lineage>
</organism>
<dbReference type="CDD" id="cd06312">
    <property type="entry name" value="PBP1_ABC_sugar_binding-like"/>
    <property type="match status" value="1"/>
</dbReference>
<feature type="domain" description="Periplasmic binding protein" evidence="4">
    <location>
        <begin position="52"/>
        <end position="293"/>
    </location>
</feature>
<keyword evidence="3" id="KW-0732">Signal</keyword>
<comment type="similarity">
    <text evidence="2">Belongs to the bacterial solute-binding protein 2 family.</text>
</comment>
<dbReference type="InterPro" id="IPR025997">
    <property type="entry name" value="SBP_2_dom"/>
</dbReference>
<dbReference type="GO" id="GO:0030288">
    <property type="term" value="C:outer membrane-bounded periplasmic space"/>
    <property type="evidence" value="ECO:0007669"/>
    <property type="project" value="TreeGrafter"/>
</dbReference>
<dbReference type="SUPFAM" id="SSF53822">
    <property type="entry name" value="Periplasmic binding protein-like I"/>
    <property type="match status" value="1"/>
</dbReference>
<dbReference type="EMBL" id="FOZX01000004">
    <property type="protein sequence ID" value="SFS71528.1"/>
    <property type="molecule type" value="Genomic_DNA"/>
</dbReference>
<dbReference type="Proteomes" id="UP000198852">
    <property type="component" value="Unassembled WGS sequence"/>
</dbReference>
<dbReference type="OrthoDB" id="257716at2"/>
<keyword evidence="6" id="KW-1185">Reference proteome</keyword>
<dbReference type="RefSeq" id="WP_093417485.1">
    <property type="nucleotide sequence ID" value="NZ_FOZX01000004.1"/>
</dbReference>
<proteinExistence type="inferred from homology"/>
<feature type="chain" id="PRO_5038611183" evidence="3">
    <location>
        <begin position="25"/>
        <end position="333"/>
    </location>
</feature>
<sequence>MIPSRRPATARVLPVLLIGALALAGCAGPKASGPLPGAHERVVSRDGPPRVAVISHSTPGDAFWNVVQNGAEQAGRDLGVEVQYQADPDPGNQAKLVDNAIAQGADGLVVSLGSPEALRSSVTRAVAAGIPVITINAGEEVSAAFGALTHVGQSETVAGQAAGQRFSRAGKHELLCVIHQAGVETLNQRCRGAREGFTAGRVVDLQVDINNPTDAQSRIRGALQSDPGIDGVLTLNPQVAANAVNAVRESGSKAAVSTFDLNGDVVASIRAGELLFAVDQQQYEQGYLPVVYLKLFWDNANTVGGGKPVYTGPGFVDRSNVDVVGEYARRGTR</sequence>
<dbReference type="GO" id="GO:0030246">
    <property type="term" value="F:carbohydrate binding"/>
    <property type="evidence" value="ECO:0007669"/>
    <property type="project" value="TreeGrafter"/>
</dbReference>
<evidence type="ECO:0000256" key="1">
    <source>
        <dbReference type="ARBA" id="ARBA00004196"/>
    </source>
</evidence>
<evidence type="ECO:0000313" key="6">
    <source>
        <dbReference type="Proteomes" id="UP000198852"/>
    </source>
</evidence>
<dbReference type="Gene3D" id="3.40.50.2300">
    <property type="match status" value="2"/>
</dbReference>
<keyword evidence="5" id="KW-0762">Sugar transport</keyword>
<dbReference type="AlphaFoldDB" id="A0A1I6S441"/>
<dbReference type="InterPro" id="IPR050555">
    <property type="entry name" value="Bact_Solute-Bind_Prot2"/>
</dbReference>
<protein>
    <submittedName>
        <fullName evidence="5">Simple sugar transport system substrate-binding protein</fullName>
    </submittedName>
</protein>
<comment type="subcellular location">
    <subcellularLocation>
        <location evidence="1">Cell envelope</location>
    </subcellularLocation>
</comment>
<dbReference type="Pfam" id="PF13407">
    <property type="entry name" value="Peripla_BP_4"/>
    <property type="match status" value="1"/>
</dbReference>
<name>A0A1I6S441_9PSEU</name>
<dbReference type="PANTHER" id="PTHR30036">
    <property type="entry name" value="D-XYLOSE-BINDING PERIPLASMIC PROTEIN"/>
    <property type="match status" value="1"/>
</dbReference>
<dbReference type="PANTHER" id="PTHR30036:SF7">
    <property type="entry name" value="ABC TRANSPORTER PERIPLASMIC-BINDING PROTEIN YPHF"/>
    <property type="match status" value="1"/>
</dbReference>
<dbReference type="PROSITE" id="PS51257">
    <property type="entry name" value="PROKAR_LIPOPROTEIN"/>
    <property type="match status" value="1"/>
</dbReference>